<comment type="caution">
    <text evidence="2">The sequence shown here is derived from an EMBL/GenBank/DDBJ whole genome shotgun (WGS) entry which is preliminary data.</text>
</comment>
<gene>
    <name evidence="2" type="ORF">LCGC14_1925590</name>
</gene>
<feature type="region of interest" description="Disordered" evidence="1">
    <location>
        <begin position="1"/>
        <end position="42"/>
    </location>
</feature>
<organism evidence="2">
    <name type="scientific">marine sediment metagenome</name>
    <dbReference type="NCBI Taxonomy" id="412755"/>
    <lineage>
        <taxon>unclassified sequences</taxon>
        <taxon>metagenomes</taxon>
        <taxon>ecological metagenomes</taxon>
    </lineage>
</organism>
<evidence type="ECO:0000256" key="1">
    <source>
        <dbReference type="SAM" id="MobiDB-lite"/>
    </source>
</evidence>
<dbReference type="AlphaFoldDB" id="A0A0F9GCY7"/>
<proteinExistence type="predicted"/>
<reference evidence="2" key="1">
    <citation type="journal article" date="2015" name="Nature">
        <title>Complex archaea that bridge the gap between prokaryotes and eukaryotes.</title>
        <authorList>
            <person name="Spang A."/>
            <person name="Saw J.H."/>
            <person name="Jorgensen S.L."/>
            <person name="Zaremba-Niedzwiedzka K."/>
            <person name="Martijn J."/>
            <person name="Lind A.E."/>
            <person name="van Eijk R."/>
            <person name="Schleper C."/>
            <person name="Guy L."/>
            <person name="Ettema T.J."/>
        </authorList>
    </citation>
    <scope>NUCLEOTIDE SEQUENCE</scope>
</reference>
<dbReference type="EMBL" id="LAZR01020589">
    <property type="protein sequence ID" value="KKL88351.1"/>
    <property type="molecule type" value="Genomic_DNA"/>
</dbReference>
<name>A0A0F9GCY7_9ZZZZ</name>
<protein>
    <submittedName>
        <fullName evidence="2">Uncharacterized protein</fullName>
    </submittedName>
</protein>
<evidence type="ECO:0000313" key="2">
    <source>
        <dbReference type="EMBL" id="KKL88351.1"/>
    </source>
</evidence>
<feature type="region of interest" description="Disordered" evidence="1">
    <location>
        <begin position="74"/>
        <end position="106"/>
    </location>
</feature>
<sequence>MPQSQTFAAFAGGGGPSAPSVADAFQNPGGIPDPRGATGMGEGGPAMDILAMLRAGNLSAAELLEMIALLAGVGGAPPTEPAPAQQGGEVQQAFLEGMGGPQQQPF</sequence>
<accession>A0A0F9GCY7</accession>